<name>A0A1W1BL00_9ZZZZ</name>
<evidence type="ECO:0000313" key="1">
    <source>
        <dbReference type="EMBL" id="SFV54173.1"/>
    </source>
</evidence>
<dbReference type="EMBL" id="FPHM01000016">
    <property type="protein sequence ID" value="SFV54173.1"/>
    <property type="molecule type" value="Genomic_DNA"/>
</dbReference>
<sequence length="81" mass="9710">MVDVKKPGMHCVFQKCKEKRPDDKQGKRRHHVCRVCQTQNQKESRRCRISDQAQVVICFGLCDFEDHLFHGSFLVFGWYYF</sequence>
<reference evidence="1" key="1">
    <citation type="submission" date="2016-10" db="EMBL/GenBank/DDBJ databases">
        <authorList>
            <person name="de Groot N.N."/>
        </authorList>
    </citation>
    <scope>NUCLEOTIDE SEQUENCE</scope>
</reference>
<organism evidence="1">
    <name type="scientific">hydrothermal vent metagenome</name>
    <dbReference type="NCBI Taxonomy" id="652676"/>
    <lineage>
        <taxon>unclassified sequences</taxon>
        <taxon>metagenomes</taxon>
        <taxon>ecological metagenomes</taxon>
    </lineage>
</organism>
<accession>A0A1W1BL00</accession>
<proteinExistence type="predicted"/>
<protein>
    <submittedName>
        <fullName evidence="1">Uncharacterized protein</fullName>
    </submittedName>
</protein>
<gene>
    <name evidence="1" type="ORF">MNB_SV-13-383</name>
</gene>
<dbReference type="AlphaFoldDB" id="A0A1W1BL00"/>